<comment type="caution">
    <text evidence="3">The sequence shown here is derived from an EMBL/GenBank/DDBJ whole genome shotgun (WGS) entry which is preliminary data.</text>
</comment>
<evidence type="ECO:0000259" key="2">
    <source>
        <dbReference type="Pfam" id="PF23666"/>
    </source>
</evidence>
<protein>
    <submittedName>
        <fullName evidence="3">Uncharacterized protein</fullName>
    </submittedName>
</protein>
<dbReference type="Pfam" id="PF23666">
    <property type="entry name" value="Rcc01698_C"/>
    <property type="match status" value="1"/>
</dbReference>
<name>A0A0A0D9Q8_9PROT</name>
<accession>A0A0A0D9Q8</accession>
<dbReference type="RefSeq" id="WP_034834221.1">
    <property type="nucleotide sequence ID" value="NZ_JANX01000070.1"/>
</dbReference>
<dbReference type="OrthoDB" id="8445115at2"/>
<evidence type="ECO:0000313" key="4">
    <source>
        <dbReference type="Proteomes" id="UP000029995"/>
    </source>
</evidence>
<dbReference type="Pfam" id="PF13550">
    <property type="entry name" value="Phage-tail_3"/>
    <property type="match status" value="1"/>
</dbReference>
<feature type="domain" description="Rcc01698-like C-terminal" evidence="2">
    <location>
        <begin position="899"/>
        <end position="1000"/>
    </location>
</feature>
<dbReference type="AlphaFoldDB" id="A0A0A0D9Q8"/>
<reference evidence="3 4" key="1">
    <citation type="submission" date="2014-01" db="EMBL/GenBank/DDBJ databases">
        <title>Genome sequence determination for a cystic fibrosis isolate, Inquilinus limosus.</title>
        <authorList>
            <person name="Pino M."/>
            <person name="Di Conza J."/>
            <person name="Gutkind G."/>
        </authorList>
    </citation>
    <scope>NUCLEOTIDE SEQUENCE [LARGE SCALE GENOMIC DNA]</scope>
    <source>
        <strain evidence="3 4">MP06</strain>
    </source>
</reference>
<evidence type="ECO:0000259" key="1">
    <source>
        <dbReference type="Pfam" id="PF13550"/>
    </source>
</evidence>
<feature type="domain" description="Tip attachment protein J" evidence="1">
    <location>
        <begin position="632"/>
        <end position="795"/>
    </location>
</feature>
<dbReference type="Proteomes" id="UP000029995">
    <property type="component" value="Unassembled WGS sequence"/>
</dbReference>
<evidence type="ECO:0000313" key="3">
    <source>
        <dbReference type="EMBL" id="KGM34770.1"/>
    </source>
</evidence>
<dbReference type="InterPro" id="IPR032876">
    <property type="entry name" value="J_dom"/>
</dbReference>
<proteinExistence type="predicted"/>
<sequence>MGRLAIGVAGAAVGFAFGAPGLGFAIGSVVGGLLFPAKPQVTEGPQLSDLSVTSSAYGQSITRVWGTMRVNGNIIWSSGLKKHKHKESASAGGKGGPTQKSITYTYTCSFAVGLCAGPMAAVNRIWADTKLIYDARGSKLDLEIGDLDFRFYPGSEDQLPDPHMEAKVGAGKTPAHRGLCYILFEDLPLDNFANRVPSITVEVSRQASVPKISVSYSKLPDGPITGYQLDQLAVDWDRGRAYIVRQNSNTNVAGLRRINIWTMEEDRQASMFAITGRTNEGFPRGLVTGANGDIYFAAGVGNIYPVTCIDGQSWRVKGRFGDGITFPYLDNRVDGFVGTVRMATTLVYGPAGVDEYVACGSLLGNIGVVKGGAMTYAWGAGQKVDEQQVNGLCGGLPGEIWVLGGALRIDSTAVGLYRIRITATISTSPLSPGVVTDVEMTKVATITPAMVDSTWGYFGGTPGGFVYDPTDNSVIFQVRMSNGVNTVGPYWTIKVRDGVIAWKTRTTVAMNYDGSATGQFRLRRGRYVLVEIGALQQIDTTTGVISSLDATWGTNFAGVGAQCYDGDTDTVFVLSNSAATGPTRLSINRVNGAGEPLAKITSDLCGLVGLSAADIDVSEMTDVVSGYAIARQIAAKDGIQPLTDLFLLDVVERDGKLRFQRRGRPVARQLTEDDLLRDGDAVKFAETRRQEVDLPATVSITFADVARDYQEQTVTARRQQLPLPTMWSSNKVGIEIAAASSADTVKQQAEKILYSAWTERVDYEHALSWAHADLDPADVVQITMKDGSVHRMRLTSADLGADMTIEAKAVSEQDAQYVSIVKADPGDFPGQTLPYAGPTRLIVLDTVLLRDQDDGGGGTTRAYVAMGGYGQDGWRSGVVYRGSDPATLELVADTSAEITWGTAMTALPDTDRPFATDEESQLVVMLATNLDRGLSSVTQLEMLNGANAAALIRGDGQAEIIQFRRAEETAPGTWTLSGLLRGRRGSDVFTGGHDAGDTFVLLEPEAMDTMGLPLQSIGVPFYYKGVASGARLEKAELMFEPLSGNDLRPYAPVHVRTAWSGADLSISWVRRTRLGGELRNGNFEVPLAEQSERYEVDILSPAGGTGPSGAVLRTLSSTAPVVIYPAAQIAADFGVAPASLDLVVYQLSAAIGRGFGRKVNRVL</sequence>
<organism evidence="3 4">
    <name type="scientific">Inquilinus limosus MP06</name>
    <dbReference type="NCBI Taxonomy" id="1398085"/>
    <lineage>
        <taxon>Bacteria</taxon>
        <taxon>Pseudomonadati</taxon>
        <taxon>Pseudomonadota</taxon>
        <taxon>Alphaproteobacteria</taxon>
        <taxon>Rhodospirillales</taxon>
        <taxon>Rhodospirillaceae</taxon>
        <taxon>Inquilinus</taxon>
    </lineage>
</organism>
<gene>
    <name evidence="3" type="ORF">P409_08380</name>
</gene>
<dbReference type="EMBL" id="JANX01000070">
    <property type="protein sequence ID" value="KGM34770.1"/>
    <property type="molecule type" value="Genomic_DNA"/>
</dbReference>
<dbReference type="InterPro" id="IPR056490">
    <property type="entry name" value="Rcc01698_C"/>
</dbReference>